<accession>A0A974NHW4</accession>
<dbReference type="Pfam" id="PF11660">
    <property type="entry name" value="DUF3262"/>
    <property type="match status" value="1"/>
</dbReference>
<dbReference type="KEGG" id="eaz:JHT90_06290"/>
<dbReference type="NCBIfam" id="TIGR03758">
    <property type="entry name" value="conj_TIGR03758"/>
    <property type="match status" value="1"/>
</dbReference>
<dbReference type="RefSeq" id="WP_201095297.1">
    <property type="nucleotide sequence ID" value="NZ_CP067393.1"/>
</dbReference>
<dbReference type="Proteomes" id="UP000595278">
    <property type="component" value="Chromosome"/>
</dbReference>
<keyword evidence="1" id="KW-0472">Membrane</keyword>
<name>A0A974NHW4_9GAMM</name>
<evidence type="ECO:0000256" key="1">
    <source>
        <dbReference type="SAM" id="Phobius"/>
    </source>
</evidence>
<keyword evidence="1" id="KW-1133">Transmembrane helix</keyword>
<dbReference type="InterPro" id="IPR021676">
    <property type="entry name" value="DUF3262"/>
</dbReference>
<protein>
    <submittedName>
        <fullName evidence="2">TIGR03758 family integrating conjugative element protein</fullName>
    </submittedName>
</protein>
<sequence length="76" mass="8183">MNEAQKAAFTSSSGMAIDKLGLLCLSFVCAMAFIWAAWTVVTLYRGWAAGNVPLGKLMGGMVRMAFTLGILFYVVL</sequence>
<evidence type="ECO:0000313" key="3">
    <source>
        <dbReference type="Proteomes" id="UP000595278"/>
    </source>
</evidence>
<feature type="transmembrane region" description="Helical" evidence="1">
    <location>
        <begin position="20"/>
        <end position="38"/>
    </location>
</feature>
<proteinExistence type="predicted"/>
<gene>
    <name evidence="2" type="ORF">JHT90_06290</name>
</gene>
<dbReference type="EMBL" id="CP067393">
    <property type="protein sequence ID" value="QQP86847.1"/>
    <property type="molecule type" value="Genomic_DNA"/>
</dbReference>
<keyword evidence="1" id="KW-0812">Transmembrane</keyword>
<evidence type="ECO:0000313" key="2">
    <source>
        <dbReference type="EMBL" id="QQP86847.1"/>
    </source>
</evidence>
<reference evidence="2 3" key="1">
    <citation type="submission" date="2021-01" db="EMBL/GenBank/DDBJ databases">
        <title>Entomomonas sp. F2A isolated from a house cricket (Acheta domesticus).</title>
        <authorList>
            <person name="Spergser J."/>
            <person name="Busse H.-J."/>
        </authorList>
    </citation>
    <scope>NUCLEOTIDE SEQUENCE [LARGE SCALE GENOMIC DNA]</scope>
    <source>
        <strain evidence="2 3">F2A</strain>
    </source>
</reference>
<feature type="transmembrane region" description="Helical" evidence="1">
    <location>
        <begin position="58"/>
        <end position="75"/>
    </location>
</feature>
<organism evidence="2 3">
    <name type="scientific">Entomomonas asaccharolytica</name>
    <dbReference type="NCBI Taxonomy" id="2785331"/>
    <lineage>
        <taxon>Bacteria</taxon>
        <taxon>Pseudomonadati</taxon>
        <taxon>Pseudomonadota</taxon>
        <taxon>Gammaproteobacteria</taxon>
        <taxon>Pseudomonadales</taxon>
        <taxon>Pseudomonadaceae</taxon>
        <taxon>Entomomonas</taxon>
    </lineage>
</organism>
<dbReference type="AlphaFoldDB" id="A0A974NHW4"/>
<keyword evidence="3" id="KW-1185">Reference proteome</keyword>